<dbReference type="RefSeq" id="WP_305104410.1">
    <property type="nucleotide sequence ID" value="NZ_JAUTWS010000012.1"/>
</dbReference>
<accession>A0ABT9E089</accession>
<evidence type="ECO:0000256" key="1">
    <source>
        <dbReference type="SAM" id="Phobius"/>
    </source>
</evidence>
<protein>
    <recommendedName>
        <fullName evidence="4">DUF4136 domain-containing protein</fullName>
    </recommendedName>
</protein>
<reference evidence="2 3" key="1">
    <citation type="submission" date="2023-08" db="EMBL/GenBank/DDBJ databases">
        <title>The draft genome sequence of Paracraurococcus sp. LOR1-02.</title>
        <authorList>
            <person name="Kingkaew E."/>
            <person name="Tanasupawat S."/>
        </authorList>
    </citation>
    <scope>NUCLEOTIDE SEQUENCE [LARGE SCALE GENOMIC DNA]</scope>
    <source>
        <strain evidence="2 3">LOR1-02</strain>
    </source>
</reference>
<organism evidence="2 3">
    <name type="scientific">Paracraurococcus lichenis</name>
    <dbReference type="NCBI Taxonomy" id="3064888"/>
    <lineage>
        <taxon>Bacteria</taxon>
        <taxon>Pseudomonadati</taxon>
        <taxon>Pseudomonadota</taxon>
        <taxon>Alphaproteobacteria</taxon>
        <taxon>Acetobacterales</taxon>
        <taxon>Roseomonadaceae</taxon>
        <taxon>Paracraurococcus</taxon>
    </lineage>
</organism>
<comment type="caution">
    <text evidence="2">The sequence shown here is derived from an EMBL/GenBank/DDBJ whole genome shotgun (WGS) entry which is preliminary data.</text>
</comment>
<evidence type="ECO:0000313" key="2">
    <source>
        <dbReference type="EMBL" id="MDO9709542.1"/>
    </source>
</evidence>
<feature type="transmembrane region" description="Helical" evidence="1">
    <location>
        <begin position="20"/>
        <end position="43"/>
    </location>
</feature>
<keyword evidence="1" id="KW-0472">Membrane</keyword>
<evidence type="ECO:0000313" key="3">
    <source>
        <dbReference type="Proteomes" id="UP001243009"/>
    </source>
</evidence>
<name>A0ABT9E089_9PROT</name>
<dbReference type="Proteomes" id="UP001243009">
    <property type="component" value="Unassembled WGS sequence"/>
</dbReference>
<keyword evidence="1" id="KW-0812">Transmembrane</keyword>
<keyword evidence="1" id="KW-1133">Transmembrane helix</keyword>
<proteinExistence type="predicted"/>
<sequence length="198" mass="20463">MSENNSPSHEKSAPFGRLAAWIGGLGAVAVALVGLLASVGDLLDLASRLHDRLAGRAEPPAASAALPAPLRPGAGVGTYVREGHAPEAAWLAARLRRTLELEGVQVTAQADHARSIVAISPPRFEAVEPAPAGAPMPFGARILLEARILAGDDEAHPLAVVQREARGLGATPAEATERARQAAADLLGRRLAETLQSN</sequence>
<evidence type="ECO:0008006" key="4">
    <source>
        <dbReference type="Google" id="ProtNLM"/>
    </source>
</evidence>
<dbReference type="EMBL" id="JAUTWS010000012">
    <property type="protein sequence ID" value="MDO9709542.1"/>
    <property type="molecule type" value="Genomic_DNA"/>
</dbReference>
<gene>
    <name evidence="2" type="ORF">Q7A36_14410</name>
</gene>
<keyword evidence="3" id="KW-1185">Reference proteome</keyword>